<feature type="domain" description="ATP-grasp" evidence="2">
    <location>
        <begin position="126"/>
        <end position="303"/>
    </location>
</feature>
<proteinExistence type="predicted"/>
<dbReference type="SUPFAM" id="SSF56059">
    <property type="entry name" value="Glutathione synthetase ATP-binding domain-like"/>
    <property type="match status" value="1"/>
</dbReference>
<keyword evidence="1" id="KW-0547">Nucleotide-binding</keyword>
<keyword evidence="4" id="KW-1185">Reference proteome</keyword>
<dbReference type="InterPro" id="IPR003806">
    <property type="entry name" value="ATP-grasp_PylC-type"/>
</dbReference>
<dbReference type="Gene3D" id="3.30.470.20">
    <property type="entry name" value="ATP-grasp fold, B domain"/>
    <property type="match status" value="1"/>
</dbReference>
<dbReference type="InterPro" id="IPR013815">
    <property type="entry name" value="ATP_grasp_subdomain_1"/>
</dbReference>
<dbReference type="GO" id="GO:0046872">
    <property type="term" value="F:metal ion binding"/>
    <property type="evidence" value="ECO:0007669"/>
    <property type="project" value="InterPro"/>
</dbReference>
<reference evidence="3 4" key="1">
    <citation type="submission" date="2019-03" db="EMBL/GenBank/DDBJ databases">
        <title>Genomic Encyclopedia of Archaeal and Bacterial Type Strains, Phase II (KMG-II): from individual species to whole genera.</title>
        <authorList>
            <person name="Goeker M."/>
        </authorList>
    </citation>
    <scope>NUCLEOTIDE SEQUENCE [LARGE SCALE GENOMIC DNA]</scope>
    <source>
        <strain evidence="3 4">DSM 24425</strain>
    </source>
</reference>
<comment type="caution">
    <text evidence="3">The sequence shown here is derived from an EMBL/GenBank/DDBJ whole genome shotgun (WGS) entry which is preliminary data.</text>
</comment>
<sequence length="343" mass="38237">MYKVAVSGINAVDNPGPGIGIAKGLKESGLDVTVYGLAYDAMEPGIYMKWLISKSFLMPYPSVGEEPFLERLFYIKVTYGLDAVIPALDAELPLFIKAQETLKNSGISTFLPTEEQFKLRGKDKLPEIAERIGVKVPKTKVVTSYEELTGALSEIGYPVMVKGIFYKAYKAFNFSQAVSYFNSIVSEWGYPVIVQQVVSGEEMNVVGVGDGEGGHFGLVGIKKLWITSLGKIWTGVTVKNEKLLSATERFISEFKWRGAFEFECIVNDETIYLIEINPRFPAWVYFATGVGVNLPGRLLKAALGIEPERDWDYEAGKLYVRFTDDFVTDMVEFQKIVTRGESQ</sequence>
<accession>A0A4R1GH86</accession>
<dbReference type="PROSITE" id="PS50975">
    <property type="entry name" value="ATP_GRASP"/>
    <property type="match status" value="1"/>
</dbReference>
<dbReference type="OrthoDB" id="9803907at2"/>
<dbReference type="InterPro" id="IPR011761">
    <property type="entry name" value="ATP-grasp"/>
</dbReference>
<dbReference type="RefSeq" id="WP_132524752.1">
    <property type="nucleotide sequence ID" value="NZ_SMFV01000001.1"/>
</dbReference>
<dbReference type="Gene3D" id="3.30.1490.20">
    <property type="entry name" value="ATP-grasp fold, A domain"/>
    <property type="match status" value="1"/>
</dbReference>
<evidence type="ECO:0000256" key="1">
    <source>
        <dbReference type="PROSITE-ProRule" id="PRU00409"/>
    </source>
</evidence>
<dbReference type="GO" id="GO:0005524">
    <property type="term" value="F:ATP binding"/>
    <property type="evidence" value="ECO:0007669"/>
    <property type="project" value="UniProtKB-UniRule"/>
</dbReference>
<evidence type="ECO:0000259" key="2">
    <source>
        <dbReference type="PROSITE" id="PS50975"/>
    </source>
</evidence>
<dbReference type="Gene3D" id="3.40.50.20">
    <property type="match status" value="1"/>
</dbReference>
<organism evidence="3 4">
    <name type="scientific">Phorcysia thermohydrogeniphila</name>
    <dbReference type="NCBI Taxonomy" id="936138"/>
    <lineage>
        <taxon>Bacteria</taxon>
        <taxon>Pseudomonadati</taxon>
        <taxon>Aquificota</taxon>
        <taxon>Aquificia</taxon>
        <taxon>Desulfurobacteriales</taxon>
        <taxon>Desulfurobacteriaceae</taxon>
        <taxon>Phorcysia</taxon>
    </lineage>
</organism>
<keyword evidence="1" id="KW-0067">ATP-binding</keyword>
<dbReference type="AlphaFoldDB" id="A0A4R1GH86"/>
<dbReference type="Proteomes" id="UP000295777">
    <property type="component" value="Unassembled WGS sequence"/>
</dbReference>
<gene>
    <name evidence="3" type="ORF">CLV27_0121</name>
</gene>
<protein>
    <submittedName>
        <fullName evidence="3">Carbamoyl-phosphate synthase large subunit</fullName>
    </submittedName>
</protein>
<name>A0A4R1GH86_9BACT</name>
<evidence type="ECO:0000313" key="4">
    <source>
        <dbReference type="Proteomes" id="UP000295777"/>
    </source>
</evidence>
<dbReference type="Pfam" id="PF02655">
    <property type="entry name" value="ATP-grasp_3"/>
    <property type="match status" value="1"/>
</dbReference>
<evidence type="ECO:0000313" key="3">
    <source>
        <dbReference type="EMBL" id="TCK06320.1"/>
    </source>
</evidence>
<dbReference type="EMBL" id="SMFV01000001">
    <property type="protein sequence ID" value="TCK06320.1"/>
    <property type="molecule type" value="Genomic_DNA"/>
</dbReference>